<dbReference type="EMBL" id="NNRJ01000049">
    <property type="protein sequence ID" value="OYR15906.1"/>
    <property type="molecule type" value="Genomic_DNA"/>
</dbReference>
<protein>
    <submittedName>
        <fullName evidence="1">Uncharacterized protein</fullName>
    </submittedName>
</protein>
<proteinExistence type="predicted"/>
<keyword evidence="2" id="KW-1185">Reference proteome</keyword>
<comment type="caution">
    <text evidence="1">The sequence shown here is derived from an EMBL/GenBank/DDBJ whole genome shotgun (WGS) entry which is preliminary data.</text>
</comment>
<dbReference type="Proteomes" id="UP000215590">
    <property type="component" value="Unassembled WGS sequence"/>
</dbReference>
<reference evidence="1 2" key="1">
    <citation type="submission" date="2017-07" db="EMBL/GenBank/DDBJ databases">
        <title>Phylogenetic study on the rhizospheric bacterium Ochrobactrum sp. A44.</title>
        <authorList>
            <person name="Krzyzanowska D.M."/>
            <person name="Ossowicki A."/>
            <person name="Rajewska M."/>
            <person name="Maciag T."/>
            <person name="Kaczynski Z."/>
            <person name="Czerwicka M."/>
            <person name="Jafra S."/>
        </authorList>
    </citation>
    <scope>NUCLEOTIDE SEQUENCE [LARGE SCALE GENOMIC DNA]</scope>
    <source>
        <strain evidence="1 2">DSM 7216</strain>
    </source>
</reference>
<evidence type="ECO:0000313" key="2">
    <source>
        <dbReference type="Proteomes" id="UP000215590"/>
    </source>
</evidence>
<accession>A0A256FMG4</accession>
<organism evidence="1 2">
    <name type="scientific">Brucella thiophenivorans</name>
    <dbReference type="NCBI Taxonomy" id="571255"/>
    <lineage>
        <taxon>Bacteria</taxon>
        <taxon>Pseudomonadati</taxon>
        <taxon>Pseudomonadota</taxon>
        <taxon>Alphaproteobacteria</taxon>
        <taxon>Hyphomicrobiales</taxon>
        <taxon>Brucellaceae</taxon>
        <taxon>Brucella/Ochrobactrum group</taxon>
        <taxon>Brucella</taxon>
    </lineage>
</organism>
<sequence length="52" mass="5725">MSRENSCGDGTTLNPRYSALSALDWNWGTASALLAMKVCLFSNSGFWTAERH</sequence>
<dbReference type="AlphaFoldDB" id="A0A256FMG4"/>
<name>A0A256FMG4_9HYPH</name>
<evidence type="ECO:0000313" key="1">
    <source>
        <dbReference type="EMBL" id="OYR15906.1"/>
    </source>
</evidence>
<gene>
    <name evidence="1" type="ORF">CEV31_2716</name>
</gene>